<dbReference type="InterPro" id="IPR000014">
    <property type="entry name" value="PAS"/>
</dbReference>
<dbReference type="PROSITE" id="PS00676">
    <property type="entry name" value="SIGMA54_INTERACT_2"/>
    <property type="match status" value="1"/>
</dbReference>
<organism evidence="5 6">
    <name type="scientific">Mailhella massiliensis</name>
    <dbReference type="NCBI Taxonomy" id="1903261"/>
    <lineage>
        <taxon>Bacteria</taxon>
        <taxon>Pseudomonadati</taxon>
        <taxon>Thermodesulfobacteriota</taxon>
        <taxon>Desulfovibrionia</taxon>
        <taxon>Desulfovibrionales</taxon>
        <taxon>Desulfovibrionaceae</taxon>
        <taxon>Mailhella</taxon>
    </lineage>
</organism>
<accession>A0A921DQX5</accession>
<evidence type="ECO:0000256" key="2">
    <source>
        <dbReference type="ARBA" id="ARBA00022840"/>
    </source>
</evidence>
<dbReference type="InterPro" id="IPR035965">
    <property type="entry name" value="PAS-like_dom_sf"/>
</dbReference>
<dbReference type="CDD" id="cd00009">
    <property type="entry name" value="AAA"/>
    <property type="match status" value="1"/>
</dbReference>
<dbReference type="PROSITE" id="PS50112">
    <property type="entry name" value="PAS"/>
    <property type="match status" value="1"/>
</dbReference>
<reference evidence="5" key="1">
    <citation type="journal article" date="2021" name="PeerJ">
        <title>Extensive microbial diversity within the chicken gut microbiome revealed by metagenomics and culture.</title>
        <authorList>
            <person name="Gilroy R."/>
            <person name="Ravi A."/>
            <person name="Getino M."/>
            <person name="Pursley I."/>
            <person name="Horton D.L."/>
            <person name="Alikhan N.F."/>
            <person name="Baker D."/>
            <person name="Gharbi K."/>
            <person name="Hall N."/>
            <person name="Watson M."/>
            <person name="Adriaenssens E.M."/>
            <person name="Foster-Nyarko E."/>
            <person name="Jarju S."/>
            <person name="Secka A."/>
            <person name="Antonio M."/>
            <person name="Oren A."/>
            <person name="Chaudhuri R.R."/>
            <person name="La Ragione R."/>
            <person name="Hildebrand F."/>
            <person name="Pallen M.J."/>
        </authorList>
    </citation>
    <scope>NUCLEOTIDE SEQUENCE</scope>
    <source>
        <strain evidence="5">ChiGjej2B2-19336</strain>
    </source>
</reference>
<evidence type="ECO:0000313" key="6">
    <source>
        <dbReference type="Proteomes" id="UP000698963"/>
    </source>
</evidence>
<comment type="caution">
    <text evidence="5">The sequence shown here is derived from an EMBL/GenBank/DDBJ whole genome shotgun (WGS) entry which is preliminary data.</text>
</comment>
<dbReference type="InterPro" id="IPR002078">
    <property type="entry name" value="Sigma_54_int"/>
</dbReference>
<dbReference type="Gene3D" id="3.40.50.300">
    <property type="entry name" value="P-loop containing nucleotide triphosphate hydrolases"/>
    <property type="match status" value="1"/>
</dbReference>
<dbReference type="Gene3D" id="3.30.450.20">
    <property type="entry name" value="PAS domain"/>
    <property type="match status" value="1"/>
</dbReference>
<feature type="non-terminal residue" evidence="5">
    <location>
        <position position="336"/>
    </location>
</feature>
<dbReference type="InterPro" id="IPR025662">
    <property type="entry name" value="Sigma_54_int_dom_ATP-bd_1"/>
</dbReference>
<dbReference type="SUPFAM" id="SSF52540">
    <property type="entry name" value="P-loop containing nucleoside triphosphate hydrolases"/>
    <property type="match status" value="1"/>
</dbReference>
<dbReference type="Pfam" id="PF00158">
    <property type="entry name" value="Sigma54_activat"/>
    <property type="match status" value="1"/>
</dbReference>
<feature type="domain" description="PAS" evidence="4">
    <location>
        <begin position="2"/>
        <end position="53"/>
    </location>
</feature>
<dbReference type="InterPro" id="IPR003593">
    <property type="entry name" value="AAA+_ATPase"/>
</dbReference>
<keyword evidence="2" id="KW-0067">ATP-binding</keyword>
<dbReference type="SUPFAM" id="SSF55785">
    <property type="entry name" value="PYP-like sensor domain (PAS domain)"/>
    <property type="match status" value="1"/>
</dbReference>
<keyword evidence="1" id="KW-0547">Nucleotide-binding</keyword>
<dbReference type="EMBL" id="DYZA01000095">
    <property type="protein sequence ID" value="HJD97009.1"/>
    <property type="molecule type" value="Genomic_DNA"/>
</dbReference>
<feature type="domain" description="Sigma-54 factor interaction" evidence="3">
    <location>
        <begin position="144"/>
        <end position="336"/>
    </location>
</feature>
<dbReference type="SMART" id="SM00091">
    <property type="entry name" value="PAS"/>
    <property type="match status" value="1"/>
</dbReference>
<reference evidence="5" key="2">
    <citation type="submission" date="2021-09" db="EMBL/GenBank/DDBJ databases">
        <authorList>
            <person name="Gilroy R."/>
        </authorList>
    </citation>
    <scope>NUCLEOTIDE SEQUENCE</scope>
    <source>
        <strain evidence="5">ChiGjej2B2-19336</strain>
    </source>
</reference>
<dbReference type="AlphaFoldDB" id="A0A921DQX5"/>
<dbReference type="PANTHER" id="PTHR32071">
    <property type="entry name" value="TRANSCRIPTIONAL REGULATORY PROTEIN"/>
    <property type="match status" value="1"/>
</dbReference>
<proteinExistence type="predicted"/>
<name>A0A921DQX5_9BACT</name>
<evidence type="ECO:0000259" key="3">
    <source>
        <dbReference type="PROSITE" id="PS50045"/>
    </source>
</evidence>
<dbReference type="CDD" id="cd00130">
    <property type="entry name" value="PAS"/>
    <property type="match status" value="1"/>
</dbReference>
<sequence length="336" mass="37252">MLQEYLDQLLDVFSDGVCVTDAQGTVLFVNAMHEKLTGVPHASMVGHNIQEFVGGGVFDVILNPEILRTGKPMTRVQTLANGRRLVLEGYPIFDDGHAAAFCVTLIRDESRLQELQGKVAFQKELLEVFSKLSNAPKQASRMPEIVQSETMTRLHGKIRVLAQTDAPVLILGETGVGKDVLARRIHTESDRAEQPFIKVDCGSISPQLIETELFGYVGGTFSGANRNGKIGLIEAASKGTVFLDEIGELPIAMQTRLLRFLQDGEVLRVGATTPKKLDVRVIAATNRDLEKAVAEGEFRSDLYYRLKIAVLHIPPLRERHDDILPMARFFLDFYAH</sequence>
<protein>
    <submittedName>
        <fullName evidence="5">Sigma 54-interacting transcriptional regulator</fullName>
    </submittedName>
</protein>
<dbReference type="InterPro" id="IPR027417">
    <property type="entry name" value="P-loop_NTPase"/>
</dbReference>
<evidence type="ECO:0000256" key="1">
    <source>
        <dbReference type="ARBA" id="ARBA00022741"/>
    </source>
</evidence>
<evidence type="ECO:0000259" key="4">
    <source>
        <dbReference type="PROSITE" id="PS50112"/>
    </source>
</evidence>
<dbReference type="PROSITE" id="PS00675">
    <property type="entry name" value="SIGMA54_INTERACT_1"/>
    <property type="match status" value="1"/>
</dbReference>
<dbReference type="Pfam" id="PF13426">
    <property type="entry name" value="PAS_9"/>
    <property type="match status" value="1"/>
</dbReference>
<dbReference type="PROSITE" id="PS50045">
    <property type="entry name" value="SIGMA54_INTERACT_4"/>
    <property type="match status" value="1"/>
</dbReference>
<dbReference type="InterPro" id="IPR025943">
    <property type="entry name" value="Sigma_54_int_dom_ATP-bd_2"/>
</dbReference>
<dbReference type="GO" id="GO:0006355">
    <property type="term" value="P:regulation of DNA-templated transcription"/>
    <property type="evidence" value="ECO:0007669"/>
    <property type="project" value="InterPro"/>
</dbReference>
<dbReference type="FunFam" id="3.40.50.300:FF:000006">
    <property type="entry name" value="DNA-binding transcriptional regulator NtrC"/>
    <property type="match status" value="1"/>
</dbReference>
<dbReference type="Proteomes" id="UP000698963">
    <property type="component" value="Unassembled WGS sequence"/>
</dbReference>
<dbReference type="SMART" id="SM00382">
    <property type="entry name" value="AAA"/>
    <property type="match status" value="1"/>
</dbReference>
<dbReference type="RefSeq" id="WP_304121749.1">
    <property type="nucleotide sequence ID" value="NZ_DYZA01000095.1"/>
</dbReference>
<gene>
    <name evidence="5" type="ORF">K8W16_05125</name>
</gene>
<evidence type="ECO:0000313" key="5">
    <source>
        <dbReference type="EMBL" id="HJD97009.1"/>
    </source>
</evidence>
<dbReference type="GO" id="GO:0005524">
    <property type="term" value="F:ATP binding"/>
    <property type="evidence" value="ECO:0007669"/>
    <property type="project" value="UniProtKB-KW"/>
</dbReference>